<feature type="repeat" description="ANK" evidence="3">
    <location>
        <begin position="373"/>
        <end position="405"/>
    </location>
</feature>
<evidence type="ECO:0000313" key="6">
    <source>
        <dbReference type="Proteomes" id="UP000030762"/>
    </source>
</evidence>
<feature type="repeat" description="ANK" evidence="3">
    <location>
        <begin position="340"/>
        <end position="372"/>
    </location>
</feature>
<dbReference type="InParanoid" id="T0RPA4"/>
<dbReference type="PROSITE" id="PS00108">
    <property type="entry name" value="PROTEIN_KINASE_ST"/>
    <property type="match status" value="1"/>
</dbReference>
<dbReference type="OrthoDB" id="194358at2759"/>
<dbReference type="RefSeq" id="XP_008612160.1">
    <property type="nucleotide sequence ID" value="XM_008613938.1"/>
</dbReference>
<evidence type="ECO:0000256" key="3">
    <source>
        <dbReference type="PROSITE-ProRule" id="PRU00023"/>
    </source>
</evidence>
<dbReference type="GO" id="GO:0005524">
    <property type="term" value="F:ATP binding"/>
    <property type="evidence" value="ECO:0007669"/>
    <property type="project" value="InterPro"/>
</dbReference>
<dbReference type="SUPFAM" id="SSF48403">
    <property type="entry name" value="Ankyrin repeat"/>
    <property type="match status" value="2"/>
</dbReference>
<dbReference type="Gene3D" id="1.25.40.20">
    <property type="entry name" value="Ankyrin repeat-containing domain"/>
    <property type="match status" value="6"/>
</dbReference>
<dbReference type="Pfam" id="PF13637">
    <property type="entry name" value="Ank_4"/>
    <property type="match status" value="1"/>
</dbReference>
<dbReference type="EMBL" id="JH767155">
    <property type="protein sequence ID" value="EQC34298.1"/>
    <property type="molecule type" value="Genomic_DNA"/>
</dbReference>
<feature type="repeat" description="ANK" evidence="3">
    <location>
        <begin position="273"/>
        <end position="305"/>
    </location>
</feature>
<dbReference type="STRING" id="1156394.T0RPA4"/>
<sequence length="905" mass="96103">MSWLFKTDSAKQLREAAKAGQVSIVATLLQAGADPNASDWAGDAALHMAAERGQTRCIELLLQAGADANAVNLDGETPLHWAARHPFPSLVASLLQYKANVNARNAVQWLSSLGVAVKRGYTDVVVMLLEAKASVHEANRDGRTPLHVATYHGYTILVRLLLDAGADVDATTTAGDTPLHLAARYGHDSIIEVLLAYRASTYIYNHTGKTALALVKANTQGALLLEAAMVAVANDDADRQQLHAQLVCAARDGDMQATAKLLKAGVRPDDAASPTTALHWAAANGHAPIVEMLLEAGADTDPVQASDLWTPLMLAAAHGHTAVVESLLRRYASIFLTDAEGNTALLIAATHGATECVERLLQAQADVCATNDAGDTALHVAARCGHSDVVRVLLSAHAPLHAINHARARAKETALVLAPRNSDAQAILAPLVLAHVGHLIEAVKTGDAATVRSYLLAGLPVDLRTKAGRTLLLLAIEKGQTAIVDVLVAAKAPVNQLGTDGTSPLSLAAGLGDHRVVETLLVAGADPNTTHREGGALLLVAAVDGHDALVQLLATHGANVHTTDSHGHTALYEAVRHRHTSVARILLSHGADPCAATSEDLDSPLVLAMRTGQSEMADELYQSAYQPPIEMDASDIVVTERLRAGGQGIVDRGRYKEKLDVAIKSMLSASSVSSLHDEITVLSKCTSPFILPLLGYVTDGVAPSMMVLPYMDGGNLREYLDGVREERRPEIYSAVEIAYAIASALTHLHAKSLLHRDLKSDNILLSRQRFVQVADLGSARDHATDTTMTQAVGTLLWIAPEVFNGGRYAYSADVFSFGVILTELDTRQKPYFDAPLHGFQLTDAIRSGDIVPTLSASCPSWYRSLAQACLHLDPSARPSATEIQKTLAQHLPHADARAETAVRAA</sequence>
<dbReference type="InterPro" id="IPR000719">
    <property type="entry name" value="Prot_kinase_dom"/>
</dbReference>
<dbReference type="PANTHER" id="PTHR24166">
    <property type="entry name" value="ROLLING PEBBLES, ISOFORM B"/>
    <property type="match status" value="1"/>
</dbReference>
<organism evidence="5 6">
    <name type="scientific">Saprolegnia diclina (strain VS20)</name>
    <dbReference type="NCBI Taxonomy" id="1156394"/>
    <lineage>
        <taxon>Eukaryota</taxon>
        <taxon>Sar</taxon>
        <taxon>Stramenopiles</taxon>
        <taxon>Oomycota</taxon>
        <taxon>Saprolegniomycetes</taxon>
        <taxon>Saprolegniales</taxon>
        <taxon>Saprolegniaceae</taxon>
        <taxon>Saprolegnia</taxon>
    </lineage>
</organism>
<dbReference type="VEuPathDB" id="FungiDB:SDRG_08071"/>
<dbReference type="GO" id="GO:0004672">
    <property type="term" value="F:protein kinase activity"/>
    <property type="evidence" value="ECO:0007669"/>
    <property type="project" value="InterPro"/>
</dbReference>
<dbReference type="AlphaFoldDB" id="T0RPA4"/>
<dbReference type="Pfam" id="PF12796">
    <property type="entry name" value="Ank_2"/>
    <property type="match status" value="4"/>
</dbReference>
<dbReference type="PRINTS" id="PR01415">
    <property type="entry name" value="ANKYRIN"/>
</dbReference>
<feature type="domain" description="Protein kinase" evidence="4">
    <location>
        <begin position="636"/>
        <end position="891"/>
    </location>
</feature>
<dbReference type="PROSITE" id="PS50297">
    <property type="entry name" value="ANK_REP_REGION"/>
    <property type="match status" value="12"/>
</dbReference>
<dbReference type="GeneID" id="19948798"/>
<dbReference type="PANTHER" id="PTHR24166:SF48">
    <property type="entry name" value="PROTEIN VAPYRIN"/>
    <property type="match status" value="1"/>
</dbReference>
<dbReference type="Gene3D" id="3.30.200.20">
    <property type="entry name" value="Phosphorylase Kinase, domain 1"/>
    <property type="match status" value="1"/>
</dbReference>
<dbReference type="SMART" id="SM00220">
    <property type="entry name" value="S_TKc"/>
    <property type="match status" value="1"/>
</dbReference>
<keyword evidence="5" id="KW-0808">Transferase</keyword>
<evidence type="ECO:0000259" key="4">
    <source>
        <dbReference type="PROSITE" id="PS50011"/>
    </source>
</evidence>
<gene>
    <name evidence="5" type="ORF">SDRG_08071</name>
</gene>
<dbReference type="OMA" id="AKASVHE"/>
<dbReference type="Gene3D" id="1.10.510.10">
    <property type="entry name" value="Transferase(Phosphotransferase) domain 1"/>
    <property type="match status" value="1"/>
</dbReference>
<feature type="repeat" description="ANK" evidence="3">
    <location>
        <begin position="307"/>
        <end position="339"/>
    </location>
</feature>
<dbReference type="Proteomes" id="UP000030762">
    <property type="component" value="Unassembled WGS sequence"/>
</dbReference>
<dbReference type="InterPro" id="IPR002110">
    <property type="entry name" value="Ankyrin_rpt"/>
</dbReference>
<dbReference type="SMART" id="SM00248">
    <property type="entry name" value="ANK"/>
    <property type="match status" value="16"/>
</dbReference>
<dbReference type="eggNOG" id="KOG0192">
    <property type="taxonomic scope" value="Eukaryota"/>
</dbReference>
<dbReference type="InterPro" id="IPR011009">
    <property type="entry name" value="Kinase-like_dom_sf"/>
</dbReference>
<keyword evidence="5" id="KW-0418">Kinase</keyword>
<dbReference type="PROSITE" id="PS50088">
    <property type="entry name" value="ANK_REPEAT"/>
    <property type="match status" value="12"/>
</dbReference>
<accession>T0RPA4</accession>
<protein>
    <submittedName>
        <fullName evidence="5">TKL protein kinase</fullName>
    </submittedName>
</protein>
<evidence type="ECO:0000256" key="1">
    <source>
        <dbReference type="ARBA" id="ARBA00022737"/>
    </source>
</evidence>
<feature type="repeat" description="ANK" evidence="3">
    <location>
        <begin position="74"/>
        <end position="106"/>
    </location>
</feature>
<dbReference type="PROSITE" id="PS50011">
    <property type="entry name" value="PROTEIN_KINASE_DOM"/>
    <property type="match status" value="1"/>
</dbReference>
<dbReference type="InterPro" id="IPR050889">
    <property type="entry name" value="Dendritic_Spine_Reg/Scaffold"/>
</dbReference>
<keyword evidence="1" id="KW-0677">Repeat</keyword>
<evidence type="ECO:0000313" key="5">
    <source>
        <dbReference type="EMBL" id="EQC34298.1"/>
    </source>
</evidence>
<evidence type="ECO:0000256" key="2">
    <source>
        <dbReference type="ARBA" id="ARBA00023043"/>
    </source>
</evidence>
<reference evidence="5 6" key="1">
    <citation type="submission" date="2012-04" db="EMBL/GenBank/DDBJ databases">
        <title>The Genome Sequence of Saprolegnia declina VS20.</title>
        <authorList>
            <consortium name="The Broad Institute Genome Sequencing Platform"/>
            <person name="Russ C."/>
            <person name="Nusbaum C."/>
            <person name="Tyler B."/>
            <person name="van West P."/>
            <person name="Dieguez-Uribeondo J."/>
            <person name="de Bruijn I."/>
            <person name="Tripathy S."/>
            <person name="Jiang R."/>
            <person name="Young S.K."/>
            <person name="Zeng Q."/>
            <person name="Gargeya S."/>
            <person name="Fitzgerald M."/>
            <person name="Haas B."/>
            <person name="Abouelleil A."/>
            <person name="Alvarado L."/>
            <person name="Arachchi H.M."/>
            <person name="Berlin A."/>
            <person name="Chapman S.B."/>
            <person name="Goldberg J."/>
            <person name="Griggs A."/>
            <person name="Gujja S."/>
            <person name="Hansen M."/>
            <person name="Howarth C."/>
            <person name="Imamovic A."/>
            <person name="Larimer J."/>
            <person name="McCowen C."/>
            <person name="Montmayeur A."/>
            <person name="Murphy C."/>
            <person name="Neiman D."/>
            <person name="Pearson M."/>
            <person name="Priest M."/>
            <person name="Roberts A."/>
            <person name="Saif S."/>
            <person name="Shea T."/>
            <person name="Sisk P."/>
            <person name="Sykes S."/>
            <person name="Wortman J."/>
            <person name="Nusbaum C."/>
            <person name="Birren B."/>
        </authorList>
    </citation>
    <scope>NUCLEOTIDE SEQUENCE [LARGE SCALE GENOMIC DNA]</scope>
    <source>
        <strain evidence="5 6">VS20</strain>
    </source>
</reference>
<feature type="repeat" description="ANK" evidence="3">
    <location>
        <begin position="533"/>
        <end position="565"/>
    </location>
</feature>
<dbReference type="Pfam" id="PF07714">
    <property type="entry name" value="PK_Tyr_Ser-Thr"/>
    <property type="match status" value="1"/>
</dbReference>
<keyword evidence="6" id="KW-1185">Reference proteome</keyword>
<name>T0RPA4_SAPDV</name>
<keyword evidence="2 3" id="KW-0040">ANK repeat</keyword>
<feature type="repeat" description="ANK" evidence="3">
    <location>
        <begin position="141"/>
        <end position="173"/>
    </location>
</feature>
<feature type="repeat" description="ANK" evidence="3">
    <location>
        <begin position="41"/>
        <end position="73"/>
    </location>
</feature>
<dbReference type="SUPFAM" id="SSF56112">
    <property type="entry name" value="Protein kinase-like (PK-like)"/>
    <property type="match status" value="1"/>
</dbReference>
<proteinExistence type="predicted"/>
<feature type="repeat" description="ANK" evidence="3">
    <location>
        <begin position="500"/>
        <end position="532"/>
    </location>
</feature>
<dbReference type="InterPro" id="IPR001245">
    <property type="entry name" value="Ser-Thr/Tyr_kinase_cat_dom"/>
</dbReference>
<dbReference type="InterPro" id="IPR008271">
    <property type="entry name" value="Ser/Thr_kinase_AS"/>
</dbReference>
<feature type="repeat" description="ANK" evidence="3">
    <location>
        <begin position="8"/>
        <end position="40"/>
    </location>
</feature>
<feature type="repeat" description="ANK" evidence="3">
    <location>
        <begin position="566"/>
        <end position="598"/>
    </location>
</feature>
<dbReference type="PRINTS" id="PR00109">
    <property type="entry name" value="TYRKINASE"/>
</dbReference>
<dbReference type="eggNOG" id="KOG4177">
    <property type="taxonomic scope" value="Eukaryota"/>
</dbReference>
<dbReference type="InterPro" id="IPR036770">
    <property type="entry name" value="Ankyrin_rpt-contain_sf"/>
</dbReference>
<feature type="repeat" description="ANK" evidence="3">
    <location>
        <begin position="174"/>
        <end position="206"/>
    </location>
</feature>